<dbReference type="Gene3D" id="1.10.510.10">
    <property type="entry name" value="Transferase(Phosphotransferase) domain 1"/>
    <property type="match status" value="1"/>
</dbReference>
<reference evidence="2 3" key="1">
    <citation type="submission" date="2017-03" db="EMBL/GenBank/DDBJ databases">
        <title>WGS assembly of Porphyra umbilicalis.</title>
        <authorList>
            <person name="Brawley S.H."/>
            <person name="Blouin N.A."/>
            <person name="Ficko-Blean E."/>
            <person name="Wheeler G.L."/>
            <person name="Lohr M."/>
            <person name="Goodson H.V."/>
            <person name="Jenkins J.W."/>
            <person name="Blaby-Haas C.E."/>
            <person name="Helliwell K.E."/>
            <person name="Chan C."/>
            <person name="Marriage T."/>
            <person name="Bhattacharya D."/>
            <person name="Klein A.S."/>
            <person name="Badis Y."/>
            <person name="Brodie J."/>
            <person name="Cao Y."/>
            <person name="Collen J."/>
            <person name="Dittami S.M."/>
            <person name="Gachon C.M."/>
            <person name="Green B.R."/>
            <person name="Karpowicz S."/>
            <person name="Kim J.W."/>
            <person name="Kudahl U."/>
            <person name="Lin S."/>
            <person name="Michel G."/>
            <person name="Mittag M."/>
            <person name="Olson B.J."/>
            <person name="Pangilinan J."/>
            <person name="Peng Y."/>
            <person name="Qiu H."/>
            <person name="Shu S."/>
            <person name="Singer J.T."/>
            <person name="Smith A.G."/>
            <person name="Sprecher B.N."/>
            <person name="Wagner V."/>
            <person name="Wang W."/>
            <person name="Wang Z.-Y."/>
            <person name="Yan J."/>
            <person name="Yarish C."/>
            <person name="Zoeuner-Riek S."/>
            <person name="Zhuang Y."/>
            <person name="Zou Y."/>
            <person name="Lindquist E.A."/>
            <person name="Grimwood J."/>
            <person name="Barry K."/>
            <person name="Rokhsar D.S."/>
            <person name="Schmutz J."/>
            <person name="Stiller J.W."/>
            <person name="Grossman A.R."/>
            <person name="Prochnik S.E."/>
        </authorList>
    </citation>
    <scope>NUCLEOTIDE SEQUENCE [LARGE SCALE GENOMIC DNA]</scope>
    <source>
        <strain evidence="2">4086291</strain>
    </source>
</reference>
<accession>A0A1X6PG12</accession>
<dbReference type="PANTHER" id="PTHR44167">
    <property type="entry name" value="OVARIAN-SPECIFIC SERINE/THREONINE-PROTEIN KINASE LOK-RELATED"/>
    <property type="match status" value="1"/>
</dbReference>
<dbReference type="InterPro" id="IPR008271">
    <property type="entry name" value="Ser/Thr_kinase_AS"/>
</dbReference>
<protein>
    <recommendedName>
        <fullName evidence="1">Protein kinase domain-containing protein</fullName>
    </recommendedName>
</protein>
<organism evidence="2 3">
    <name type="scientific">Porphyra umbilicalis</name>
    <name type="common">Purple laver</name>
    <name type="synonym">Red alga</name>
    <dbReference type="NCBI Taxonomy" id="2786"/>
    <lineage>
        <taxon>Eukaryota</taxon>
        <taxon>Rhodophyta</taxon>
        <taxon>Bangiophyceae</taxon>
        <taxon>Bangiales</taxon>
        <taxon>Bangiaceae</taxon>
        <taxon>Porphyra</taxon>
    </lineage>
</organism>
<gene>
    <name evidence="2" type="ORF">BU14_0072s0053</name>
</gene>
<dbReference type="PANTHER" id="PTHR44167:SF24">
    <property type="entry name" value="SERINE_THREONINE-PROTEIN KINASE CHK2"/>
    <property type="match status" value="1"/>
</dbReference>
<dbReference type="InterPro" id="IPR000719">
    <property type="entry name" value="Prot_kinase_dom"/>
</dbReference>
<dbReference type="PROSITE" id="PS00108">
    <property type="entry name" value="PROTEIN_KINASE_ST"/>
    <property type="match status" value="1"/>
</dbReference>
<evidence type="ECO:0000313" key="2">
    <source>
        <dbReference type="EMBL" id="OSX79695.1"/>
    </source>
</evidence>
<dbReference type="SMART" id="SM00220">
    <property type="entry name" value="S_TKc"/>
    <property type="match status" value="1"/>
</dbReference>
<name>A0A1X6PG12_PORUM</name>
<evidence type="ECO:0000259" key="1">
    <source>
        <dbReference type="PROSITE" id="PS50011"/>
    </source>
</evidence>
<dbReference type="Proteomes" id="UP000218209">
    <property type="component" value="Unassembled WGS sequence"/>
</dbReference>
<dbReference type="GO" id="GO:0005634">
    <property type="term" value="C:nucleus"/>
    <property type="evidence" value="ECO:0007669"/>
    <property type="project" value="TreeGrafter"/>
</dbReference>
<dbReference type="AlphaFoldDB" id="A0A1X6PG12"/>
<dbReference type="OrthoDB" id="4062651at2759"/>
<proteinExistence type="predicted"/>
<dbReference type="SUPFAM" id="SSF56112">
    <property type="entry name" value="Protein kinase-like (PK-like)"/>
    <property type="match status" value="1"/>
</dbReference>
<dbReference type="Pfam" id="PF00069">
    <property type="entry name" value="Pkinase"/>
    <property type="match status" value="1"/>
</dbReference>
<dbReference type="InterPro" id="IPR011009">
    <property type="entry name" value="Kinase-like_dom_sf"/>
</dbReference>
<dbReference type="GO" id="GO:0004674">
    <property type="term" value="F:protein serine/threonine kinase activity"/>
    <property type="evidence" value="ECO:0007669"/>
    <property type="project" value="TreeGrafter"/>
</dbReference>
<feature type="domain" description="Protein kinase" evidence="1">
    <location>
        <begin position="51"/>
        <end position="270"/>
    </location>
</feature>
<evidence type="ECO:0000313" key="3">
    <source>
        <dbReference type="Proteomes" id="UP000218209"/>
    </source>
</evidence>
<keyword evidence="3" id="KW-1185">Reference proteome</keyword>
<dbReference type="GO" id="GO:0005524">
    <property type="term" value="F:ATP binding"/>
    <property type="evidence" value="ECO:0007669"/>
    <property type="project" value="InterPro"/>
</dbReference>
<dbReference type="EMBL" id="KV918787">
    <property type="protein sequence ID" value="OSX79695.1"/>
    <property type="molecule type" value="Genomic_DNA"/>
</dbReference>
<sequence>MLILSIPARDPHYLRASWESRPATEMNINAHVKQLMGLDDAALAAGEATPKPKDQLPADGEVGGMPLKIDLALVCPKFEKGMRLKEIDELGVQADILTKKSHLLNYFGPNPEASRTYFADEVAVMDMLHDKPHDNIVKCLGLVVKKGYIIGIVLERYPESLARRCADKTRPLDIDIGKCIKGIADALVHLHDQGYCHNDVKPDNIMLKADGTPVLIDFDSCLPISQVLGKGTTPGWRDDASKTSSVKNDWLGLALVEEHLRKACLASSPE</sequence>
<dbReference type="GO" id="GO:0044773">
    <property type="term" value="P:mitotic DNA damage checkpoint signaling"/>
    <property type="evidence" value="ECO:0007669"/>
    <property type="project" value="TreeGrafter"/>
</dbReference>
<dbReference type="GO" id="GO:0005737">
    <property type="term" value="C:cytoplasm"/>
    <property type="evidence" value="ECO:0007669"/>
    <property type="project" value="TreeGrafter"/>
</dbReference>
<dbReference type="PROSITE" id="PS50011">
    <property type="entry name" value="PROTEIN_KINASE_DOM"/>
    <property type="match status" value="1"/>
</dbReference>